<feature type="transmembrane region" description="Helical" evidence="1">
    <location>
        <begin position="38"/>
        <end position="60"/>
    </location>
</feature>
<accession>A0A1B0BA48</accession>
<sequence>MLYDISIECCELKPINTQSAHVQMKVVIRRRLVPFSHMPLLCLYVNWNLIVVAPCGLLRLHGQARVDYRKENLKAITCRRKEENVHFPSMRILNCTFLSSFLFVYFFLSFFSHSTSLHLAIDTLIVSFYF</sequence>
<name>A0A1B0BA48_9MUSC</name>
<protein>
    <submittedName>
        <fullName evidence="2">Uncharacterized protein</fullName>
    </submittedName>
</protein>
<feature type="transmembrane region" description="Helical" evidence="1">
    <location>
        <begin position="89"/>
        <end position="108"/>
    </location>
</feature>
<organism evidence="2 3">
    <name type="scientific">Glossina palpalis gambiensis</name>
    <dbReference type="NCBI Taxonomy" id="67801"/>
    <lineage>
        <taxon>Eukaryota</taxon>
        <taxon>Metazoa</taxon>
        <taxon>Ecdysozoa</taxon>
        <taxon>Arthropoda</taxon>
        <taxon>Hexapoda</taxon>
        <taxon>Insecta</taxon>
        <taxon>Pterygota</taxon>
        <taxon>Neoptera</taxon>
        <taxon>Endopterygota</taxon>
        <taxon>Diptera</taxon>
        <taxon>Brachycera</taxon>
        <taxon>Muscomorpha</taxon>
        <taxon>Hippoboscoidea</taxon>
        <taxon>Glossinidae</taxon>
        <taxon>Glossina</taxon>
    </lineage>
</organism>
<evidence type="ECO:0000256" key="1">
    <source>
        <dbReference type="SAM" id="Phobius"/>
    </source>
</evidence>
<dbReference type="EMBL" id="JXJN01010771">
    <property type="status" value="NOT_ANNOTATED_CDS"/>
    <property type="molecule type" value="Genomic_DNA"/>
</dbReference>
<dbReference type="Proteomes" id="UP000092460">
    <property type="component" value="Unassembled WGS sequence"/>
</dbReference>
<keyword evidence="3" id="KW-1185">Reference proteome</keyword>
<evidence type="ECO:0000313" key="3">
    <source>
        <dbReference type="Proteomes" id="UP000092460"/>
    </source>
</evidence>
<evidence type="ECO:0000313" key="2">
    <source>
        <dbReference type="EnsemblMetazoa" id="GPPI023647-PA"/>
    </source>
</evidence>
<dbReference type="AlphaFoldDB" id="A0A1B0BA48"/>
<reference evidence="2" key="2">
    <citation type="submission" date="2020-05" db="UniProtKB">
        <authorList>
            <consortium name="EnsemblMetazoa"/>
        </authorList>
    </citation>
    <scope>IDENTIFICATION</scope>
    <source>
        <strain evidence="2">IAEA</strain>
    </source>
</reference>
<dbReference type="VEuPathDB" id="VectorBase:GPPI023647"/>
<proteinExistence type="predicted"/>
<keyword evidence="1" id="KW-1133">Transmembrane helix</keyword>
<dbReference type="EnsemblMetazoa" id="GPPI023647-RA">
    <property type="protein sequence ID" value="GPPI023647-PA"/>
    <property type="gene ID" value="GPPI023647"/>
</dbReference>
<keyword evidence="1" id="KW-0472">Membrane</keyword>
<keyword evidence="1" id="KW-0812">Transmembrane</keyword>
<reference evidence="3" key="1">
    <citation type="submission" date="2015-01" db="EMBL/GenBank/DDBJ databases">
        <authorList>
            <person name="Aksoy S."/>
            <person name="Warren W."/>
            <person name="Wilson R.K."/>
        </authorList>
    </citation>
    <scope>NUCLEOTIDE SEQUENCE [LARGE SCALE GENOMIC DNA]</scope>
    <source>
        <strain evidence="3">IAEA</strain>
    </source>
</reference>